<dbReference type="RefSeq" id="WP_234884421.1">
    <property type="nucleotide sequence ID" value="NZ_AP022577.1"/>
</dbReference>
<protein>
    <submittedName>
        <fullName evidence="2">CoA transferase</fullName>
    </submittedName>
</protein>
<dbReference type="SUPFAM" id="SSF89796">
    <property type="entry name" value="CoA-transferase family III (CaiB/BaiF)"/>
    <property type="match status" value="1"/>
</dbReference>
<evidence type="ECO:0000313" key="3">
    <source>
        <dbReference type="Proteomes" id="UP000465609"/>
    </source>
</evidence>
<sequence>MDEYQEIMSTTQLALEGIRVIDMTRVFAGPISAQILGDLGADVIKVERPGSGDEGRGYGLASVEGKDGKDLRQSGFFTASNRNKRSITVNHSKPEGQDILRALVKTADILIENYKVGDLKRFGLDYESLKAINPRLIYCSITGFGQTGPMAARAGYDGLFQASGGMMAVTGIPEGQPGAGPVKAGPSLVDFVTGHNSAIAILAALNHRNSTGEGQHIDMALLDSSVAMVCHIMQDYLINGVQAERLGNGGNGGGPADLIHARDGMTYITAGSDAHWRRMSELMGRPELYADPRFDTNAKRAKINRAELIDIINVWSRQFTTEELQAKFDSVGIPAARYNDLAEVWDDPQVQHRGLRATTPHMWAAAGSVDLIGSPLAGMGATPATIRRPPPLIGEHSAEILGELGYDAAGIASLQEQAII</sequence>
<accession>A0ABN5YSR4</accession>
<dbReference type="Gene3D" id="3.30.1540.10">
    <property type="entry name" value="formyl-coa transferase, domain 3"/>
    <property type="match status" value="1"/>
</dbReference>
<dbReference type="InterPro" id="IPR044855">
    <property type="entry name" value="CoA-Trfase_III_dom3_sf"/>
</dbReference>
<dbReference type="Proteomes" id="UP000465609">
    <property type="component" value="Chromosome"/>
</dbReference>
<dbReference type="Pfam" id="PF02515">
    <property type="entry name" value="CoA_transf_3"/>
    <property type="match status" value="1"/>
</dbReference>
<dbReference type="InterPro" id="IPR050483">
    <property type="entry name" value="CoA-transferase_III_domain"/>
</dbReference>
<dbReference type="InterPro" id="IPR023606">
    <property type="entry name" value="CoA-Trfase_III_dom_1_sf"/>
</dbReference>
<dbReference type="PANTHER" id="PTHR48207">
    <property type="entry name" value="SUCCINATE--HYDROXYMETHYLGLUTARATE COA-TRANSFERASE"/>
    <property type="match status" value="1"/>
</dbReference>
<name>A0ABN5YSR4_9MYCO</name>
<organism evidence="2 3">
    <name type="scientific">Mycolicibacterium aubagnense</name>
    <dbReference type="NCBI Taxonomy" id="319707"/>
    <lineage>
        <taxon>Bacteria</taxon>
        <taxon>Bacillati</taxon>
        <taxon>Actinomycetota</taxon>
        <taxon>Actinomycetes</taxon>
        <taxon>Mycobacteriales</taxon>
        <taxon>Mycobacteriaceae</taxon>
        <taxon>Mycolicibacterium</taxon>
    </lineage>
</organism>
<keyword evidence="1 2" id="KW-0808">Transferase</keyword>
<keyword evidence="3" id="KW-1185">Reference proteome</keyword>
<dbReference type="InterPro" id="IPR003673">
    <property type="entry name" value="CoA-Trfase_fam_III"/>
</dbReference>
<dbReference type="GO" id="GO:0016740">
    <property type="term" value="F:transferase activity"/>
    <property type="evidence" value="ECO:0007669"/>
    <property type="project" value="UniProtKB-KW"/>
</dbReference>
<proteinExistence type="predicted"/>
<reference evidence="2 3" key="1">
    <citation type="journal article" date="2019" name="Emerg. Microbes Infect.">
        <title>Comprehensive subspecies identification of 175 nontuberculous mycobacteria species based on 7547 genomic profiles.</title>
        <authorList>
            <person name="Matsumoto Y."/>
            <person name="Kinjo T."/>
            <person name="Motooka D."/>
            <person name="Nabeya D."/>
            <person name="Jung N."/>
            <person name="Uechi K."/>
            <person name="Horii T."/>
            <person name="Iida T."/>
            <person name="Fujita J."/>
            <person name="Nakamura S."/>
        </authorList>
    </citation>
    <scope>NUCLEOTIDE SEQUENCE [LARGE SCALE GENOMIC DNA]</scope>
    <source>
        <strain evidence="2 3">JCM 15296</strain>
    </source>
</reference>
<dbReference type="Gene3D" id="3.40.50.10540">
    <property type="entry name" value="Crotonobetainyl-coa:carnitine coa-transferase, domain 1"/>
    <property type="match status" value="1"/>
</dbReference>
<evidence type="ECO:0000313" key="2">
    <source>
        <dbReference type="EMBL" id="BBX84796.1"/>
    </source>
</evidence>
<dbReference type="EMBL" id="AP022577">
    <property type="protein sequence ID" value="BBX84796.1"/>
    <property type="molecule type" value="Genomic_DNA"/>
</dbReference>
<evidence type="ECO:0000256" key="1">
    <source>
        <dbReference type="ARBA" id="ARBA00022679"/>
    </source>
</evidence>
<dbReference type="PANTHER" id="PTHR48207:SF3">
    <property type="entry name" value="SUCCINATE--HYDROXYMETHYLGLUTARATE COA-TRANSFERASE"/>
    <property type="match status" value="1"/>
</dbReference>
<gene>
    <name evidence="2" type="ORF">MAUB_26690</name>
</gene>